<protein>
    <recommendedName>
        <fullName evidence="4">Retrotransposon gag protein</fullName>
    </recommendedName>
</protein>
<evidence type="ECO:0000313" key="2">
    <source>
        <dbReference type="EMBL" id="GAA0156941.1"/>
    </source>
</evidence>
<dbReference type="AlphaFoldDB" id="A0AAV3Q0P6"/>
<name>A0AAV3Q0P6_LITER</name>
<feature type="compositionally biased region" description="Basic and acidic residues" evidence="1">
    <location>
        <begin position="67"/>
        <end position="89"/>
    </location>
</feature>
<gene>
    <name evidence="2" type="ORF">LIER_38373</name>
</gene>
<dbReference type="PANTHER" id="PTHR33067:SF9">
    <property type="entry name" value="RNA-DIRECTED DNA POLYMERASE"/>
    <property type="match status" value="1"/>
</dbReference>
<feature type="region of interest" description="Disordered" evidence="1">
    <location>
        <begin position="67"/>
        <end position="107"/>
    </location>
</feature>
<evidence type="ECO:0000256" key="1">
    <source>
        <dbReference type="SAM" id="MobiDB-lite"/>
    </source>
</evidence>
<keyword evidence="3" id="KW-1185">Reference proteome</keyword>
<proteinExistence type="predicted"/>
<sequence>MGPPGFQDQAKLQKPNESWLDKIERLLTQLVEKIRTIGSLPSNTEKNPREEFNAITLRNGRSVVDAFEKDDSEKANQEPRTAKSGDKHGVPIPQSNSSDYVPPPVPFSQRLQKKRLDTQFSKFLDIFKRLHINIPFAKVLEHMPNYAKFMKELLSKKRKFMEHEVVMINEECSAIIHQKLPQKLKDSGSFTIPCAIGGELKSTTISLQLADRSVIYPLGLLEVVLVKMDKFIFLVDFVVLDMEGR</sequence>
<dbReference type="EMBL" id="BAABME010019362">
    <property type="protein sequence ID" value="GAA0156941.1"/>
    <property type="molecule type" value="Genomic_DNA"/>
</dbReference>
<organism evidence="2 3">
    <name type="scientific">Lithospermum erythrorhizon</name>
    <name type="common">Purple gromwell</name>
    <name type="synonym">Lithospermum officinale var. erythrorhizon</name>
    <dbReference type="NCBI Taxonomy" id="34254"/>
    <lineage>
        <taxon>Eukaryota</taxon>
        <taxon>Viridiplantae</taxon>
        <taxon>Streptophyta</taxon>
        <taxon>Embryophyta</taxon>
        <taxon>Tracheophyta</taxon>
        <taxon>Spermatophyta</taxon>
        <taxon>Magnoliopsida</taxon>
        <taxon>eudicotyledons</taxon>
        <taxon>Gunneridae</taxon>
        <taxon>Pentapetalae</taxon>
        <taxon>asterids</taxon>
        <taxon>lamiids</taxon>
        <taxon>Boraginales</taxon>
        <taxon>Boraginaceae</taxon>
        <taxon>Boraginoideae</taxon>
        <taxon>Lithospermeae</taxon>
        <taxon>Lithospermum</taxon>
    </lineage>
</organism>
<evidence type="ECO:0000313" key="3">
    <source>
        <dbReference type="Proteomes" id="UP001454036"/>
    </source>
</evidence>
<dbReference type="Proteomes" id="UP001454036">
    <property type="component" value="Unassembled WGS sequence"/>
</dbReference>
<dbReference type="PANTHER" id="PTHR33067">
    <property type="entry name" value="RNA-DIRECTED DNA POLYMERASE-RELATED"/>
    <property type="match status" value="1"/>
</dbReference>
<comment type="caution">
    <text evidence="2">The sequence shown here is derived from an EMBL/GenBank/DDBJ whole genome shotgun (WGS) entry which is preliminary data.</text>
</comment>
<evidence type="ECO:0008006" key="4">
    <source>
        <dbReference type="Google" id="ProtNLM"/>
    </source>
</evidence>
<accession>A0AAV3Q0P6</accession>
<reference evidence="2 3" key="1">
    <citation type="submission" date="2024-01" db="EMBL/GenBank/DDBJ databases">
        <title>The complete chloroplast genome sequence of Lithospermum erythrorhizon: insights into the phylogenetic relationship among Boraginaceae species and the maternal lineages of purple gromwells.</title>
        <authorList>
            <person name="Okada T."/>
            <person name="Watanabe K."/>
        </authorList>
    </citation>
    <scope>NUCLEOTIDE SEQUENCE [LARGE SCALE GENOMIC DNA]</scope>
</reference>